<reference evidence="2" key="1">
    <citation type="journal article" date="2021" name="Mol. Ecol. Resour.">
        <title>Apolygus lucorum genome provides insights into omnivorousness and mesophyll feeding.</title>
        <authorList>
            <person name="Liu Y."/>
            <person name="Liu H."/>
            <person name="Wang H."/>
            <person name="Huang T."/>
            <person name="Liu B."/>
            <person name="Yang B."/>
            <person name="Yin L."/>
            <person name="Li B."/>
            <person name="Zhang Y."/>
            <person name="Zhang S."/>
            <person name="Jiang F."/>
            <person name="Zhang X."/>
            <person name="Ren Y."/>
            <person name="Wang B."/>
            <person name="Wang S."/>
            <person name="Lu Y."/>
            <person name="Wu K."/>
            <person name="Fan W."/>
            <person name="Wang G."/>
        </authorList>
    </citation>
    <scope>NUCLEOTIDE SEQUENCE</scope>
    <source>
        <strain evidence="2">12Hb</strain>
    </source>
</reference>
<name>A0A8S9X1L9_APOLU</name>
<feature type="region of interest" description="Disordered" evidence="1">
    <location>
        <begin position="1"/>
        <end position="27"/>
    </location>
</feature>
<dbReference type="Proteomes" id="UP000466442">
    <property type="component" value="Linkage Group LG12"/>
</dbReference>
<keyword evidence="3" id="KW-1185">Reference proteome</keyword>
<organism evidence="2 3">
    <name type="scientific">Apolygus lucorum</name>
    <name type="common">Small green plant bug</name>
    <name type="synonym">Lygocoris lucorum</name>
    <dbReference type="NCBI Taxonomy" id="248454"/>
    <lineage>
        <taxon>Eukaryota</taxon>
        <taxon>Metazoa</taxon>
        <taxon>Ecdysozoa</taxon>
        <taxon>Arthropoda</taxon>
        <taxon>Hexapoda</taxon>
        <taxon>Insecta</taxon>
        <taxon>Pterygota</taxon>
        <taxon>Neoptera</taxon>
        <taxon>Paraneoptera</taxon>
        <taxon>Hemiptera</taxon>
        <taxon>Heteroptera</taxon>
        <taxon>Panheteroptera</taxon>
        <taxon>Cimicomorpha</taxon>
        <taxon>Miridae</taxon>
        <taxon>Mirini</taxon>
        <taxon>Apolygus</taxon>
    </lineage>
</organism>
<comment type="caution">
    <text evidence="2">The sequence shown here is derived from an EMBL/GenBank/DDBJ whole genome shotgun (WGS) entry which is preliminary data.</text>
</comment>
<evidence type="ECO:0000313" key="2">
    <source>
        <dbReference type="EMBL" id="KAF6202268.1"/>
    </source>
</evidence>
<dbReference type="EMBL" id="WIXP02000012">
    <property type="protein sequence ID" value="KAF6202268.1"/>
    <property type="molecule type" value="Genomic_DNA"/>
</dbReference>
<evidence type="ECO:0000256" key="1">
    <source>
        <dbReference type="SAM" id="MobiDB-lite"/>
    </source>
</evidence>
<accession>A0A8S9X1L9</accession>
<gene>
    <name evidence="2" type="ORF">GE061_004666</name>
</gene>
<evidence type="ECO:0000313" key="3">
    <source>
        <dbReference type="Proteomes" id="UP000466442"/>
    </source>
</evidence>
<protein>
    <submittedName>
        <fullName evidence="2">Uncharacterized protein</fullName>
    </submittedName>
</protein>
<proteinExistence type="predicted"/>
<sequence length="77" mass="9005">MPSEKSPVLSSTPTKQRRPAPVGPVTPENVVNSVRLYYDDEFPTQKSRWRRSKRKTASFNRFARAIDFEETLLLFYL</sequence>
<dbReference type="AlphaFoldDB" id="A0A8S9X1L9"/>